<protein>
    <submittedName>
        <fullName evidence="1">Uncharacterized protein</fullName>
    </submittedName>
</protein>
<proteinExistence type="predicted"/>
<keyword evidence="2" id="KW-1185">Reference proteome</keyword>
<sequence>MLAQLKKSDDNTLVRYRSPTLNHTYAFAGEYYLMAALWRRAQRDIERFSVTKVTVIDEAHLCRPRLQVDGLGPCGRPVAVSAPASLRARSLVSEHCSRPLEARTDVQFVVLYAGGQGRPPLVQCSGSTGPPESCGKRACTYNVIVGKRCLRQGETAKVVLRQMWRGKTDVLLEALAVGYLTATDRVVHASIDGAPLAFLSDVETLVLNGSGSQHLEGGPLAYSWSCDNCDKNGSLYQAFIKKHLDQQVVEIADELQYGLTKKYNFVLRVWSGSHSDEATIGVRVPGDQDDQMALSCPCCEFGVVSGEDLVLEARPQRTKVWGTRYPVVTWRISGPSASAAPVRLLSEQRGAVLLLPAGNVSKPGAYRITASAWNQRPYADVHYVLTHELFERQGLREQSDFPPVKGRCQVTPEEGVAVKTIFRIGCTGFRDPEGGALSYGFYICSHTPDMLKDLEGGRPKPWHSCTHLKSSLDDGTFTGVLPPGTEANCSVLVFVNDNVGQYAYDLITVIIQVGPCSDITLDTVDDYAIRSQQNSSDAVLSYIRSSSMLLNSKFHKQCNTSGDTISRAADVLDDYVGYLKNSTVTTESELHNAVSVLQVLVPATMTATTDKLTNSVIELIGSYANTFSELTSTESNWRIADLTATIGEELIDGLTALLDLKAPTPLEQPEQVPNNFYTDSDCLTVEKLVHNMARVAAGVARVVDTDENDAYINVREYQVWIRESQRQGFLGTSDGTRVRTEGNTDAQTAIVFPSNPFRCHETAKLTNTQAVGTEAARRIVESFSVSVPTESYLKRPTPLSFDGGTYKTSCLFWNSTEHAYSSSGCRVLMDSDEQFVHCSCEHSSIFAGGLFIAPHPIDFTDLGFLLLAMSNNVVMSVIISTVWVVYLLVMVWAWREDTRDEAAAGIEYLAENQQDDTFGYLVSVYTWFLKGSGTTSRVLLVVQGSEDRSRQVVLRDGARNPLALQAGGRDWYFLSHPSSLGNIEAIVLTVELKGYEGPWHLSTVVVRDLQTASRAVFIVDQVLAPDAHAGASVFTFQVADESLLRNPWRIFYARIIRYFREEHLIFSIFSRLPTSNFTRKQRASVALLLVTQGMMVSLMFYGLDADEEESFSWLFLYTLLEWPAWREVIIALQSTLLVTPFAFLVVFLFEKSRPSTYRRKPTVPKVYVEDVVQDWVQDTDTSGDTSKTGSVPRERLTSNAQLPLFPGWVSVVAWILCLSASLVASALVVLYGLTYGYRRSLSWVRCNLINVLLSEFVISPLKILCFSAVMACVLKAPVEMESIPVRFIE</sequence>
<gene>
    <name evidence="1" type="ORF">HPB50_023671</name>
</gene>
<name>A0ACB7T4S5_HYAAI</name>
<evidence type="ECO:0000313" key="2">
    <source>
        <dbReference type="Proteomes" id="UP000821845"/>
    </source>
</evidence>
<reference evidence="1" key="1">
    <citation type="submission" date="2020-05" db="EMBL/GenBank/DDBJ databases">
        <title>Large-scale comparative analyses of tick genomes elucidate their genetic diversity and vector capacities.</title>
        <authorList>
            <person name="Jia N."/>
            <person name="Wang J."/>
            <person name="Shi W."/>
            <person name="Du L."/>
            <person name="Sun Y."/>
            <person name="Zhan W."/>
            <person name="Jiang J."/>
            <person name="Wang Q."/>
            <person name="Zhang B."/>
            <person name="Ji P."/>
            <person name="Sakyi L.B."/>
            <person name="Cui X."/>
            <person name="Yuan T."/>
            <person name="Jiang B."/>
            <person name="Yang W."/>
            <person name="Lam T.T.-Y."/>
            <person name="Chang Q."/>
            <person name="Ding S."/>
            <person name="Wang X."/>
            <person name="Zhu J."/>
            <person name="Ruan X."/>
            <person name="Zhao L."/>
            <person name="Wei J."/>
            <person name="Que T."/>
            <person name="Du C."/>
            <person name="Cheng J."/>
            <person name="Dai P."/>
            <person name="Han X."/>
            <person name="Huang E."/>
            <person name="Gao Y."/>
            <person name="Liu J."/>
            <person name="Shao H."/>
            <person name="Ye R."/>
            <person name="Li L."/>
            <person name="Wei W."/>
            <person name="Wang X."/>
            <person name="Wang C."/>
            <person name="Yang T."/>
            <person name="Huo Q."/>
            <person name="Li W."/>
            <person name="Guo W."/>
            <person name="Chen H."/>
            <person name="Zhou L."/>
            <person name="Ni X."/>
            <person name="Tian J."/>
            <person name="Zhou Y."/>
            <person name="Sheng Y."/>
            <person name="Liu T."/>
            <person name="Pan Y."/>
            <person name="Xia L."/>
            <person name="Li J."/>
            <person name="Zhao F."/>
            <person name="Cao W."/>
        </authorList>
    </citation>
    <scope>NUCLEOTIDE SEQUENCE</scope>
    <source>
        <strain evidence="1">Hyas-2018</strain>
    </source>
</reference>
<comment type="caution">
    <text evidence="1">The sequence shown here is derived from an EMBL/GenBank/DDBJ whole genome shotgun (WGS) entry which is preliminary data.</text>
</comment>
<accession>A0ACB7T4S5</accession>
<dbReference type="EMBL" id="CM023491">
    <property type="protein sequence ID" value="KAH6941865.1"/>
    <property type="molecule type" value="Genomic_DNA"/>
</dbReference>
<organism evidence="1 2">
    <name type="scientific">Hyalomma asiaticum</name>
    <name type="common">Tick</name>
    <dbReference type="NCBI Taxonomy" id="266040"/>
    <lineage>
        <taxon>Eukaryota</taxon>
        <taxon>Metazoa</taxon>
        <taxon>Ecdysozoa</taxon>
        <taxon>Arthropoda</taxon>
        <taxon>Chelicerata</taxon>
        <taxon>Arachnida</taxon>
        <taxon>Acari</taxon>
        <taxon>Parasitiformes</taxon>
        <taxon>Ixodida</taxon>
        <taxon>Ixodoidea</taxon>
        <taxon>Ixodidae</taxon>
        <taxon>Hyalomminae</taxon>
        <taxon>Hyalomma</taxon>
    </lineage>
</organism>
<dbReference type="Proteomes" id="UP000821845">
    <property type="component" value="Chromosome 11"/>
</dbReference>
<evidence type="ECO:0000313" key="1">
    <source>
        <dbReference type="EMBL" id="KAH6941865.1"/>
    </source>
</evidence>